<name>A0A7L5DK44_9BACT</name>
<dbReference type="InterPro" id="IPR037027">
    <property type="entry name" value="YqgF/RNaseH-like_dom_sf"/>
</dbReference>
<keyword evidence="1 5" id="KW-0963">Cytoplasm</keyword>
<keyword evidence="4 5" id="KW-0378">Hydrolase</keyword>
<reference evidence="7 8" key="1">
    <citation type="submission" date="2020-04" db="EMBL/GenBank/DDBJ databases">
        <title>Genome sequencing of novel species.</title>
        <authorList>
            <person name="Heo J."/>
            <person name="Kim S.-J."/>
            <person name="Kim J.-S."/>
            <person name="Hong S.-B."/>
            <person name="Kwon S.-W."/>
        </authorList>
    </citation>
    <scope>NUCLEOTIDE SEQUENCE [LARGE SCALE GENOMIC DNA]</scope>
    <source>
        <strain evidence="7 8">CJU-R4</strain>
    </source>
</reference>
<dbReference type="GO" id="GO:0000967">
    <property type="term" value="P:rRNA 5'-end processing"/>
    <property type="evidence" value="ECO:0007669"/>
    <property type="project" value="UniProtKB-UniRule"/>
</dbReference>
<dbReference type="NCBIfam" id="TIGR00250">
    <property type="entry name" value="RNAse_H_YqgF"/>
    <property type="match status" value="1"/>
</dbReference>
<keyword evidence="8" id="KW-1185">Reference proteome</keyword>
<accession>A0A7L5DK44</accession>
<evidence type="ECO:0000256" key="1">
    <source>
        <dbReference type="ARBA" id="ARBA00022490"/>
    </source>
</evidence>
<organism evidence="7 8">
    <name type="scientific">Spirosoma rhododendri</name>
    <dbReference type="NCBI Taxonomy" id="2728024"/>
    <lineage>
        <taxon>Bacteria</taxon>
        <taxon>Pseudomonadati</taxon>
        <taxon>Bacteroidota</taxon>
        <taxon>Cytophagia</taxon>
        <taxon>Cytophagales</taxon>
        <taxon>Cytophagaceae</taxon>
        <taxon>Spirosoma</taxon>
    </lineage>
</organism>
<evidence type="ECO:0000256" key="5">
    <source>
        <dbReference type="HAMAP-Rule" id="MF_00651"/>
    </source>
</evidence>
<keyword evidence="2 5" id="KW-0690">Ribosome biogenesis</keyword>
<dbReference type="SMART" id="SM00732">
    <property type="entry name" value="YqgFc"/>
    <property type="match status" value="1"/>
</dbReference>
<dbReference type="InterPro" id="IPR006641">
    <property type="entry name" value="YqgF/RNaseH-like_dom"/>
</dbReference>
<dbReference type="GO" id="GO:0005829">
    <property type="term" value="C:cytosol"/>
    <property type="evidence" value="ECO:0007669"/>
    <property type="project" value="TreeGrafter"/>
</dbReference>
<dbReference type="HAMAP" id="MF_00651">
    <property type="entry name" value="Nuclease_YqgF"/>
    <property type="match status" value="1"/>
</dbReference>
<dbReference type="PANTHER" id="PTHR33317">
    <property type="entry name" value="POLYNUCLEOTIDYL TRANSFERASE, RIBONUCLEASE H-LIKE SUPERFAMILY PROTEIN"/>
    <property type="match status" value="1"/>
</dbReference>
<evidence type="ECO:0000256" key="3">
    <source>
        <dbReference type="ARBA" id="ARBA00022722"/>
    </source>
</evidence>
<keyword evidence="3 5" id="KW-0540">Nuclease</keyword>
<evidence type="ECO:0000256" key="2">
    <source>
        <dbReference type="ARBA" id="ARBA00022517"/>
    </source>
</evidence>
<evidence type="ECO:0000313" key="8">
    <source>
        <dbReference type="Proteomes" id="UP000501128"/>
    </source>
</evidence>
<comment type="similarity">
    <text evidence="5">Belongs to the YqgF HJR family.</text>
</comment>
<dbReference type="EC" id="3.1.-.-" evidence="5"/>
<evidence type="ECO:0000256" key="4">
    <source>
        <dbReference type="ARBA" id="ARBA00022801"/>
    </source>
</evidence>
<dbReference type="Gene3D" id="3.30.420.140">
    <property type="entry name" value="YqgF/RNase H-like domain"/>
    <property type="match status" value="1"/>
</dbReference>
<evidence type="ECO:0000259" key="6">
    <source>
        <dbReference type="SMART" id="SM00732"/>
    </source>
</evidence>
<dbReference type="GO" id="GO:0016788">
    <property type="term" value="F:hydrolase activity, acting on ester bonds"/>
    <property type="evidence" value="ECO:0007669"/>
    <property type="project" value="UniProtKB-UniRule"/>
</dbReference>
<comment type="subcellular location">
    <subcellularLocation>
        <location evidence="5">Cytoplasm</location>
    </subcellularLocation>
</comment>
<dbReference type="SUPFAM" id="SSF53098">
    <property type="entry name" value="Ribonuclease H-like"/>
    <property type="match status" value="1"/>
</dbReference>
<dbReference type="RefSeq" id="WP_169549805.1">
    <property type="nucleotide sequence ID" value="NZ_CP051677.1"/>
</dbReference>
<feature type="domain" description="YqgF/RNase H-like" evidence="6">
    <location>
        <begin position="2"/>
        <end position="100"/>
    </location>
</feature>
<dbReference type="AlphaFoldDB" id="A0A7L5DK44"/>
<dbReference type="KEGG" id="srho:HH216_05045"/>
<dbReference type="Proteomes" id="UP000501128">
    <property type="component" value="Chromosome"/>
</dbReference>
<dbReference type="InterPro" id="IPR012337">
    <property type="entry name" value="RNaseH-like_sf"/>
</dbReference>
<protein>
    <recommendedName>
        <fullName evidence="5">Putative pre-16S rRNA nuclease</fullName>
        <ecNumber evidence="5">3.1.-.-</ecNumber>
    </recommendedName>
</protein>
<dbReference type="PANTHER" id="PTHR33317:SF4">
    <property type="entry name" value="POLYNUCLEOTIDYL TRANSFERASE, RIBONUCLEASE H-LIKE SUPERFAMILY PROTEIN"/>
    <property type="match status" value="1"/>
</dbReference>
<dbReference type="InterPro" id="IPR005227">
    <property type="entry name" value="YqgF"/>
</dbReference>
<sequence>MARLLAIDFGTKRTGIAVTDPLQLIASALETVPSHQLLAYLKAYVEREPVEAFIVGLPKRLDGTDTDNTPRVRRFVELLQKTLPAIPVHWHDERFTSVMALQAMIASGSTKKDRRDKGNIDKVSAAIILQSYMESSRPRT</sequence>
<comment type="function">
    <text evidence="5">Could be a nuclease involved in processing of the 5'-end of pre-16S rRNA.</text>
</comment>
<gene>
    <name evidence="7" type="primary">ruvX</name>
    <name evidence="7" type="ORF">HH216_05045</name>
</gene>
<dbReference type="EMBL" id="CP051677">
    <property type="protein sequence ID" value="QJD77861.1"/>
    <property type="molecule type" value="Genomic_DNA"/>
</dbReference>
<evidence type="ECO:0000313" key="7">
    <source>
        <dbReference type="EMBL" id="QJD77861.1"/>
    </source>
</evidence>
<dbReference type="GO" id="GO:0004518">
    <property type="term" value="F:nuclease activity"/>
    <property type="evidence" value="ECO:0007669"/>
    <property type="project" value="UniProtKB-KW"/>
</dbReference>
<proteinExistence type="inferred from homology"/>
<dbReference type="Pfam" id="PF03652">
    <property type="entry name" value="RuvX"/>
    <property type="match status" value="1"/>
</dbReference>
<dbReference type="CDD" id="cd16964">
    <property type="entry name" value="YqgF"/>
    <property type="match status" value="1"/>
</dbReference>